<reference evidence="3 4" key="1">
    <citation type="journal article" date="2014" name="PLoS ONE">
        <title>Identification and Characterization of a New Erythromycin Biosynthetic Gene Cluster in Actinopolyspora erythraea YIM90600, a Novel Erythronolide-Producing Halophilic Actinomycete Isolated from Salt Field.</title>
        <authorList>
            <person name="Chen D."/>
            <person name="Feng J."/>
            <person name="Huang L."/>
            <person name="Zhang Q."/>
            <person name="Wu J."/>
            <person name="Zhu X."/>
            <person name="Duan Y."/>
            <person name="Xu Z."/>
        </authorList>
    </citation>
    <scope>NUCLEOTIDE SEQUENCE [LARGE SCALE GENOMIC DNA]</scope>
    <source>
        <strain evidence="3 4">YIM90600</strain>
    </source>
</reference>
<evidence type="ECO:0000256" key="1">
    <source>
        <dbReference type="SAM" id="MobiDB-lite"/>
    </source>
</evidence>
<feature type="region of interest" description="Disordered" evidence="1">
    <location>
        <begin position="164"/>
        <end position="185"/>
    </location>
</feature>
<gene>
    <name evidence="2" type="ORF">CDG81_11770</name>
    <name evidence="3" type="ORF">IL38_11855</name>
</gene>
<evidence type="ECO:0000313" key="2">
    <source>
        <dbReference type="EMBL" id="ASU78844.1"/>
    </source>
</evidence>
<dbReference type="HOGENOM" id="CLU_1458342_0_0_11"/>
<dbReference type="EMBL" id="JPMV01000019">
    <property type="protein sequence ID" value="KGI81361.1"/>
    <property type="molecule type" value="Genomic_DNA"/>
</dbReference>
<keyword evidence="4" id="KW-1185">Reference proteome</keyword>
<evidence type="ECO:0000313" key="3">
    <source>
        <dbReference type="EMBL" id="KGI81361.1"/>
    </source>
</evidence>
<evidence type="ECO:0000313" key="4">
    <source>
        <dbReference type="Proteomes" id="UP000029737"/>
    </source>
</evidence>
<dbReference type="Proteomes" id="UP000029737">
    <property type="component" value="Unassembled WGS sequence"/>
</dbReference>
<protein>
    <submittedName>
        <fullName evidence="2">Uncharacterized protein</fullName>
    </submittedName>
</protein>
<reference evidence="2 5" key="2">
    <citation type="submission" date="2017-08" db="EMBL/GenBank/DDBJ databases">
        <title>The complete genome sequence of moderately halophilic actinomycete Actinopolyspora erythraea YIM 90600, the producer of novel erythromycin, novel actinopolysporins A-C and tubercidin.</title>
        <authorList>
            <person name="Yin M."/>
            <person name="Tang S."/>
        </authorList>
    </citation>
    <scope>NUCLEOTIDE SEQUENCE [LARGE SCALE GENOMIC DNA]</scope>
    <source>
        <strain evidence="2 5">YIM 90600</strain>
    </source>
</reference>
<dbReference type="AlphaFoldDB" id="A0A099D5Z8"/>
<evidence type="ECO:0000313" key="5">
    <source>
        <dbReference type="Proteomes" id="UP000215043"/>
    </source>
</evidence>
<sequence length="185" mass="20353">MRSPSFGDLIENRLPVVPELMSGGFGTRAVEELRAADFPQCVLLPEVAERLHTAFEYSGDDPERAVVRLHLWFPAEDLTTAAGLVREPVRRHDAASVELLPAGKHPADGYHAALLYALPTDMDDDRESTLRAVAATVARTLGSPEEEVRVEPGSGEPIAVAARMRQEREAPEPRVVTGRLRPSRW</sequence>
<proteinExistence type="predicted"/>
<dbReference type="KEGG" id="aey:CDG81_11770"/>
<dbReference type="EMBL" id="CP022752">
    <property type="protein sequence ID" value="ASU78844.1"/>
    <property type="molecule type" value="Genomic_DNA"/>
</dbReference>
<name>A0A099D5Z8_9ACTN</name>
<dbReference type="Proteomes" id="UP000215043">
    <property type="component" value="Chromosome"/>
</dbReference>
<dbReference type="eggNOG" id="ENOG50321BC">
    <property type="taxonomic scope" value="Bacteria"/>
</dbReference>
<organism evidence="2 5">
    <name type="scientific">Actinopolyspora erythraea</name>
    <dbReference type="NCBI Taxonomy" id="414996"/>
    <lineage>
        <taxon>Bacteria</taxon>
        <taxon>Bacillati</taxon>
        <taxon>Actinomycetota</taxon>
        <taxon>Actinomycetes</taxon>
        <taxon>Actinopolysporales</taxon>
        <taxon>Actinopolysporaceae</taxon>
        <taxon>Actinopolyspora</taxon>
    </lineage>
</organism>
<accession>A0A099D5Z8</accession>